<organism evidence="1 2">
    <name type="scientific">Arboricoccus pini</name>
    <dbReference type="NCBI Taxonomy" id="1963835"/>
    <lineage>
        <taxon>Bacteria</taxon>
        <taxon>Pseudomonadati</taxon>
        <taxon>Pseudomonadota</taxon>
        <taxon>Alphaproteobacteria</taxon>
        <taxon>Geminicoccales</taxon>
        <taxon>Geminicoccaceae</taxon>
        <taxon>Arboricoccus</taxon>
    </lineage>
</organism>
<dbReference type="OrthoDB" id="5438497at2"/>
<proteinExistence type="predicted"/>
<evidence type="ECO:0000313" key="1">
    <source>
        <dbReference type="EMBL" id="SNB66972.1"/>
    </source>
</evidence>
<accession>A0A212R4L3</accession>
<dbReference type="Proteomes" id="UP000197065">
    <property type="component" value="Unassembled WGS sequence"/>
</dbReference>
<dbReference type="AlphaFoldDB" id="A0A212R4L3"/>
<evidence type="ECO:0000313" key="2">
    <source>
        <dbReference type="Proteomes" id="UP000197065"/>
    </source>
</evidence>
<sequence>MSAVTTQTSFTSGEIDPRVYGRIDIQAFQQGAAKLVNLIVLPGGGVTRRPGTELLREISPTYRLLDVELPDSRVLIGIGANILWIWRADGFYQTLTSPWSAAQAANVRWARRRDTLLLCHPDVEPRQLFRNSTGAWELSSFPFSSAIGVAGTPLTHKPFMQFSDIEIALQPILTGDETQAIAAGVQVVVKASVPMFTAAHLNCRLKIKGRQLTINNVLDSARVTALTDEALIDGRATVDWGEEAFSAARGWPVAVAMHQNRLIIGGSRDAPDQIWMSRSGAYFDFDMGTGLDDEALAFRLTGERYHRIIGLLSNRHLQVFTAVGEWIISGDPITPANVEVNLQTTVGSLASAYVPPLSVDGATLFVSGSGSELREFLYTNTEDAYQAADLAILSRHLLSQPIDMAFDGGRRLLCIVRADGVLVTVTIDRNSNVAAWAQHVLAGSATAILATADGLFLVIRRAGRCFLQRFNDALSMDQTLIQTAAAPTVQWTGLDLLSGNNVTVTSNGRFIADTSLTSGTLTLSEAVTRIECGLRFSHVAEAMPIAGGNNGLALDTIYRTVAVTARSAATATVMLDAGNGLKQLKPESASAVQDNHMRAFGWRRPLDGPPWRIEQDSPEPFTLLAVTHEAKVNT</sequence>
<dbReference type="RefSeq" id="WP_088561227.1">
    <property type="nucleotide sequence ID" value="NZ_FYEH01000005.1"/>
</dbReference>
<gene>
    <name evidence="1" type="ORF">SAMN07250955_105227</name>
</gene>
<reference evidence="1 2" key="1">
    <citation type="submission" date="2017-06" db="EMBL/GenBank/DDBJ databases">
        <authorList>
            <person name="Kim H.J."/>
            <person name="Triplett B.A."/>
        </authorList>
    </citation>
    <scope>NUCLEOTIDE SEQUENCE [LARGE SCALE GENOMIC DNA]</scope>
    <source>
        <strain evidence="1 2">B29T1</strain>
    </source>
</reference>
<protein>
    <submittedName>
        <fullName evidence="1">Uncharacterized protein</fullName>
    </submittedName>
</protein>
<dbReference type="EMBL" id="FYEH01000005">
    <property type="protein sequence ID" value="SNB66972.1"/>
    <property type="molecule type" value="Genomic_DNA"/>
</dbReference>
<keyword evidence="2" id="KW-1185">Reference proteome</keyword>
<name>A0A212R4L3_9PROT</name>